<reference evidence="2" key="1">
    <citation type="journal article" date="2014" name="Int. J. Syst. Evol. Microbiol.">
        <title>Complete genome sequence of Corynebacterium casei LMG S-19264T (=DSM 44701T), isolated from a smear-ripened cheese.</title>
        <authorList>
            <consortium name="US DOE Joint Genome Institute (JGI-PGF)"/>
            <person name="Walter F."/>
            <person name="Albersmeier A."/>
            <person name="Kalinowski J."/>
            <person name="Ruckert C."/>
        </authorList>
    </citation>
    <scope>NUCLEOTIDE SEQUENCE</scope>
    <source>
        <strain evidence="2">CGMCC 4.3508</strain>
    </source>
</reference>
<dbReference type="EMBL" id="BMMH01000031">
    <property type="protein sequence ID" value="GGL42865.1"/>
    <property type="molecule type" value="Genomic_DNA"/>
</dbReference>
<protein>
    <submittedName>
        <fullName evidence="2">Uncharacterized protein</fullName>
    </submittedName>
</protein>
<accession>A0A917RWP9</accession>
<comment type="caution">
    <text evidence="2">The sequence shown here is derived from an EMBL/GenBank/DDBJ whole genome shotgun (WGS) entry which is preliminary data.</text>
</comment>
<dbReference type="AlphaFoldDB" id="A0A917RWP9"/>
<sequence length="140" mass="14943">MALVVDWQVYYEAAKKCHDLAGALRTADKPLHDMKNECAGMAGDANGCKQCGEKYDQVAHDTMQACTNLADALTNFGYVLYAAGYNYGTRAGTDPAPERPTVEAISMYKVTIPSSVGSNGNGAEQSRAGHDPGVRGLHTR</sequence>
<proteinExistence type="predicted"/>
<gene>
    <name evidence="2" type="ORF">GCM10011588_67030</name>
</gene>
<dbReference type="RefSeq" id="WP_058854565.1">
    <property type="nucleotide sequence ID" value="NZ_BMMH01000031.1"/>
</dbReference>
<keyword evidence="3" id="KW-1185">Reference proteome</keyword>
<feature type="region of interest" description="Disordered" evidence="1">
    <location>
        <begin position="116"/>
        <end position="140"/>
    </location>
</feature>
<name>A0A917RWP9_9NOCA</name>
<dbReference type="Proteomes" id="UP000638263">
    <property type="component" value="Unassembled WGS sequence"/>
</dbReference>
<reference evidence="2" key="2">
    <citation type="submission" date="2020-09" db="EMBL/GenBank/DDBJ databases">
        <authorList>
            <person name="Sun Q."/>
            <person name="Zhou Y."/>
        </authorList>
    </citation>
    <scope>NUCLEOTIDE SEQUENCE</scope>
    <source>
        <strain evidence="2">CGMCC 4.3508</strain>
    </source>
</reference>
<evidence type="ECO:0000256" key="1">
    <source>
        <dbReference type="SAM" id="MobiDB-lite"/>
    </source>
</evidence>
<organism evidence="2 3">
    <name type="scientific">Nocardia jinanensis</name>
    <dbReference type="NCBI Taxonomy" id="382504"/>
    <lineage>
        <taxon>Bacteria</taxon>
        <taxon>Bacillati</taxon>
        <taxon>Actinomycetota</taxon>
        <taxon>Actinomycetes</taxon>
        <taxon>Mycobacteriales</taxon>
        <taxon>Nocardiaceae</taxon>
        <taxon>Nocardia</taxon>
    </lineage>
</organism>
<evidence type="ECO:0000313" key="2">
    <source>
        <dbReference type="EMBL" id="GGL42865.1"/>
    </source>
</evidence>
<evidence type="ECO:0000313" key="3">
    <source>
        <dbReference type="Proteomes" id="UP000638263"/>
    </source>
</evidence>